<keyword evidence="4 5" id="KW-0472">Membrane</keyword>
<evidence type="ECO:0000256" key="3">
    <source>
        <dbReference type="ARBA" id="ARBA00022989"/>
    </source>
</evidence>
<feature type="transmembrane region" description="Helical" evidence="5">
    <location>
        <begin position="200"/>
        <end position="225"/>
    </location>
</feature>
<comment type="caution">
    <text evidence="6">The sequence shown here is derived from an EMBL/GenBank/DDBJ whole genome shotgun (WGS) entry which is preliminary data.</text>
</comment>
<feature type="transmembrane region" description="Helical" evidence="5">
    <location>
        <begin position="77"/>
        <end position="99"/>
    </location>
</feature>
<keyword evidence="7" id="KW-1185">Reference proteome</keyword>
<dbReference type="GO" id="GO:0016020">
    <property type="term" value="C:membrane"/>
    <property type="evidence" value="ECO:0007669"/>
    <property type="project" value="UniProtKB-SubCell"/>
</dbReference>
<dbReference type="PANTHER" id="PTHR11040">
    <property type="entry name" value="ZINC/IRON TRANSPORTER"/>
    <property type="match status" value="1"/>
</dbReference>
<evidence type="ECO:0000256" key="1">
    <source>
        <dbReference type="ARBA" id="ARBA00004141"/>
    </source>
</evidence>
<reference evidence="6 7" key="1">
    <citation type="journal article" date="2019" name="Environ. Microbiol.">
        <title>Species interactions and distinct microbial communities in high Arctic permafrost affected cryosols are associated with the CH4 and CO2 gas fluxes.</title>
        <authorList>
            <person name="Altshuler I."/>
            <person name="Hamel J."/>
            <person name="Turney S."/>
            <person name="Magnuson E."/>
            <person name="Levesque R."/>
            <person name="Greer C."/>
            <person name="Whyte L.G."/>
        </authorList>
    </citation>
    <scope>NUCLEOTIDE SEQUENCE [LARGE SCALE GENOMIC DNA]</scope>
    <source>
        <strain evidence="6 7">S5.20</strain>
    </source>
</reference>
<organism evidence="6 7">
    <name type="scientific">Mycolicibacterium hodleri</name>
    <dbReference type="NCBI Taxonomy" id="49897"/>
    <lineage>
        <taxon>Bacteria</taxon>
        <taxon>Bacillati</taxon>
        <taxon>Actinomycetota</taxon>
        <taxon>Actinomycetes</taxon>
        <taxon>Mycobacteriales</taxon>
        <taxon>Mycobacteriaceae</taxon>
        <taxon>Mycolicibacterium</taxon>
    </lineage>
</organism>
<gene>
    <name evidence="6" type="ORF">EAH80_29715</name>
</gene>
<protein>
    <submittedName>
        <fullName evidence="6">Zinc permease</fullName>
    </submittedName>
</protein>
<dbReference type="GO" id="GO:0005385">
    <property type="term" value="F:zinc ion transmembrane transporter activity"/>
    <property type="evidence" value="ECO:0007669"/>
    <property type="project" value="TreeGrafter"/>
</dbReference>
<feature type="transmembrane region" description="Helical" evidence="5">
    <location>
        <begin position="261"/>
        <end position="282"/>
    </location>
</feature>
<feature type="transmembrane region" description="Helical" evidence="5">
    <location>
        <begin position="6"/>
        <end position="23"/>
    </location>
</feature>
<accession>A0A502DLM2</accession>
<sequence>MSSVDIAILGAIAGFTIFLGLPIGRLRSPSTGTRALLNATATGVLLFLFWDVVSHAVDPVAAALTAVTRDGTGSWGRFAALAAVAIGGLALGLMTLVYYERRTAGAGAPGRRHGPGAAGVAEFTEPRVSDPVATARRLAMLIAIGIGLHNFSEGLAIGQSAASGEISLAVLLIVGFGLHNATEGFGIVAPMTGQSERPSWGFLGLLGVIGGGPTVIGTMIGQSFVNDTLSVAFLALAAGSILYVIVQLLRVAHNIGRRELTYWGLLLGLLLGFATDFVIVAAGA</sequence>
<proteinExistence type="predicted"/>
<keyword evidence="2 5" id="KW-0812">Transmembrane</keyword>
<dbReference type="Pfam" id="PF02535">
    <property type="entry name" value="Zip"/>
    <property type="match status" value="1"/>
</dbReference>
<dbReference type="RefSeq" id="WP_140699694.1">
    <property type="nucleotide sequence ID" value="NZ_RCZG01000024.1"/>
</dbReference>
<keyword evidence="3 5" id="KW-1133">Transmembrane helix</keyword>
<comment type="subcellular location">
    <subcellularLocation>
        <location evidence="1">Membrane</location>
        <topology evidence="1">Multi-pass membrane protein</topology>
    </subcellularLocation>
</comment>
<evidence type="ECO:0000256" key="2">
    <source>
        <dbReference type="ARBA" id="ARBA00022692"/>
    </source>
</evidence>
<evidence type="ECO:0000313" key="6">
    <source>
        <dbReference type="EMBL" id="TPG26153.1"/>
    </source>
</evidence>
<feature type="transmembrane region" description="Helical" evidence="5">
    <location>
        <begin position="231"/>
        <end position="249"/>
    </location>
</feature>
<feature type="transmembrane region" description="Helical" evidence="5">
    <location>
        <begin position="35"/>
        <end position="57"/>
    </location>
</feature>
<dbReference type="OrthoDB" id="9787346at2"/>
<dbReference type="InterPro" id="IPR003689">
    <property type="entry name" value="ZIP"/>
</dbReference>
<dbReference type="AlphaFoldDB" id="A0A502DLM2"/>
<dbReference type="PANTHER" id="PTHR11040:SF205">
    <property type="entry name" value="ZINC TRANSPORTER ZUPT"/>
    <property type="match status" value="1"/>
</dbReference>
<evidence type="ECO:0000256" key="5">
    <source>
        <dbReference type="SAM" id="Phobius"/>
    </source>
</evidence>
<evidence type="ECO:0000256" key="4">
    <source>
        <dbReference type="ARBA" id="ARBA00023136"/>
    </source>
</evidence>
<name>A0A502DLM2_9MYCO</name>
<dbReference type="Proteomes" id="UP000320095">
    <property type="component" value="Unassembled WGS sequence"/>
</dbReference>
<evidence type="ECO:0000313" key="7">
    <source>
        <dbReference type="Proteomes" id="UP000320095"/>
    </source>
</evidence>
<dbReference type="EMBL" id="RCZG01000024">
    <property type="protein sequence ID" value="TPG26153.1"/>
    <property type="molecule type" value="Genomic_DNA"/>
</dbReference>